<comment type="subunit">
    <text evidence="5">A double ring-shaped homohexamer of HslV is capped on each side by a ring-shaped HslU homohexamer. The assembly of the HslU/HslV complex is dependent on binding of ATP.</text>
</comment>
<feature type="binding site" evidence="5">
    <location>
        <position position="418"/>
    </location>
    <ligand>
        <name>ATP</name>
        <dbReference type="ChEBI" id="CHEBI:30616"/>
    </ligand>
</feature>
<feature type="region of interest" description="Disordered" evidence="6">
    <location>
        <begin position="153"/>
        <end position="177"/>
    </location>
</feature>
<accession>A0ABW9XIN8</accession>
<keyword evidence="3 5" id="KW-0067">ATP-binding</keyword>
<dbReference type="Gene3D" id="1.10.8.60">
    <property type="match status" value="1"/>
</dbReference>
<feature type="binding site" evidence="5">
    <location>
        <position position="346"/>
    </location>
    <ligand>
        <name>ATP</name>
        <dbReference type="ChEBI" id="CHEBI:30616"/>
    </ligand>
</feature>
<feature type="binding site" evidence="5">
    <location>
        <begin position="62"/>
        <end position="67"/>
    </location>
    <ligand>
        <name>ATP</name>
        <dbReference type="ChEBI" id="CHEBI:30616"/>
    </ligand>
</feature>
<dbReference type="RefSeq" id="WP_161740367.1">
    <property type="nucleotide sequence ID" value="NZ_JAAAMV010000001.1"/>
</dbReference>
<feature type="binding site" evidence="5">
    <location>
        <position position="281"/>
    </location>
    <ligand>
        <name>ATP</name>
        <dbReference type="ChEBI" id="CHEBI:30616"/>
    </ligand>
</feature>
<evidence type="ECO:0000256" key="1">
    <source>
        <dbReference type="ARBA" id="ARBA00009771"/>
    </source>
</evidence>
<dbReference type="SMART" id="SM01086">
    <property type="entry name" value="ClpB_D2-small"/>
    <property type="match status" value="1"/>
</dbReference>
<dbReference type="InterPro" id="IPR027417">
    <property type="entry name" value="P-loop_NTPase"/>
</dbReference>
<evidence type="ECO:0000259" key="8">
    <source>
        <dbReference type="SMART" id="SM01086"/>
    </source>
</evidence>
<evidence type="ECO:0000313" key="9">
    <source>
        <dbReference type="EMBL" id="NBD22477.1"/>
    </source>
</evidence>
<dbReference type="EMBL" id="JAAAMV010000001">
    <property type="protein sequence ID" value="NBD22477.1"/>
    <property type="molecule type" value="Genomic_DNA"/>
</dbReference>
<evidence type="ECO:0000256" key="3">
    <source>
        <dbReference type="ARBA" id="ARBA00022840"/>
    </source>
</evidence>
<organism evidence="9 10">
    <name type="scientific">Paenibacillus glycinis</name>
    <dbReference type="NCBI Taxonomy" id="2697035"/>
    <lineage>
        <taxon>Bacteria</taxon>
        <taxon>Bacillati</taxon>
        <taxon>Bacillota</taxon>
        <taxon>Bacilli</taxon>
        <taxon>Bacillales</taxon>
        <taxon>Paenibacillaceae</taxon>
        <taxon>Paenibacillus</taxon>
    </lineage>
</organism>
<evidence type="ECO:0000256" key="2">
    <source>
        <dbReference type="ARBA" id="ARBA00022741"/>
    </source>
</evidence>
<dbReference type="Pfam" id="PF00004">
    <property type="entry name" value="AAA"/>
    <property type="match status" value="1"/>
</dbReference>
<dbReference type="NCBIfam" id="TIGR00390">
    <property type="entry name" value="hslU"/>
    <property type="match status" value="1"/>
</dbReference>
<dbReference type="InterPro" id="IPR019489">
    <property type="entry name" value="Clp_ATPase_C"/>
</dbReference>
<feature type="binding site" evidence="5">
    <location>
        <position position="20"/>
    </location>
    <ligand>
        <name>ATP</name>
        <dbReference type="ChEBI" id="CHEBI:30616"/>
    </ligand>
</feature>
<keyword evidence="5" id="KW-0963">Cytoplasm</keyword>
<dbReference type="InterPro" id="IPR004491">
    <property type="entry name" value="HslU"/>
</dbReference>
<feature type="domain" description="Clp ATPase C-terminal" evidence="8">
    <location>
        <begin position="360"/>
        <end position="454"/>
    </location>
</feature>
<keyword evidence="9" id="KW-0645">Protease</keyword>
<keyword evidence="2 5" id="KW-0547">Nucleotide-binding</keyword>
<protein>
    <recommendedName>
        <fullName evidence="5">ATP-dependent protease ATPase subunit HslU</fullName>
    </recommendedName>
    <alternativeName>
        <fullName evidence="5">Unfoldase HslU</fullName>
    </alternativeName>
</protein>
<keyword evidence="9" id="KW-0378">Hydrolase</keyword>
<gene>
    <name evidence="5 9" type="primary">hslU</name>
    <name evidence="9" type="ORF">GT019_01185</name>
</gene>
<keyword evidence="10" id="KW-1185">Reference proteome</keyword>
<feature type="domain" description="AAA+ ATPase" evidence="7">
    <location>
        <begin position="51"/>
        <end position="357"/>
    </location>
</feature>
<evidence type="ECO:0000313" key="10">
    <source>
        <dbReference type="Proteomes" id="UP000665561"/>
    </source>
</evidence>
<evidence type="ECO:0000256" key="5">
    <source>
        <dbReference type="HAMAP-Rule" id="MF_00249"/>
    </source>
</evidence>
<dbReference type="SMART" id="SM00382">
    <property type="entry name" value="AAA"/>
    <property type="match status" value="1"/>
</dbReference>
<keyword evidence="4 5" id="KW-0143">Chaperone</keyword>
<dbReference type="GO" id="GO:0006508">
    <property type="term" value="P:proteolysis"/>
    <property type="evidence" value="ECO:0007669"/>
    <property type="project" value="UniProtKB-KW"/>
</dbReference>
<reference evidence="9 10" key="1">
    <citation type="submission" date="2020-01" db="EMBL/GenBank/DDBJ databases">
        <title>Paenibacillus soybeanensis sp. nov. isolated from the nodules of soybean (Glycine max(L.) Merr).</title>
        <authorList>
            <person name="Wang H."/>
        </authorList>
    </citation>
    <scope>NUCLEOTIDE SEQUENCE [LARGE SCALE GENOMIC DNA]</scope>
    <source>
        <strain evidence="9 10">T1</strain>
    </source>
</reference>
<name>A0ABW9XIN8_9BACL</name>
<dbReference type="InterPro" id="IPR050052">
    <property type="entry name" value="ATP-dep_Clp_protease_ClpX"/>
</dbReference>
<comment type="similarity">
    <text evidence="1 5">Belongs to the ClpX chaperone family. HslU subfamily.</text>
</comment>
<dbReference type="InterPro" id="IPR003593">
    <property type="entry name" value="AAA+_ATPase"/>
</dbReference>
<proteinExistence type="inferred from homology"/>
<dbReference type="SUPFAM" id="SSF52540">
    <property type="entry name" value="P-loop containing nucleoside triphosphate hydrolases"/>
    <property type="match status" value="1"/>
</dbReference>
<dbReference type="InterPro" id="IPR003959">
    <property type="entry name" value="ATPase_AAA_core"/>
</dbReference>
<sequence length="468" mass="51824">MLNEALTPKQIVTELDKYIVGQKPAKRSVAVALRNRYRRSRLDEAIRDEIVPKNILMIGPTGVGKTEIARRLAKLVNAPFVKVEATKFTEVGYVGRDVESMVRDLVETAIRMVKLEKTEKVKDKAEAMANDRIVTLLVPSSVKAKSSKNPLEMLFGNSSGAKEAETEPEESASVVERRKQAKEQLAAGKLENEIIEIEVGDNSPNMLDMLAGQGNEGMGMGANMQELFGQLMPKKSKKRKLPVKEARKALTLEEANKLIDMDDVIAESVSRAEQSGIIFIDEIDKIASSSRGSGPDVSREGVQRDILPIVEGSTVMTKYGPVKTDYVLFIAAGAFHMAKPSDLIPELQGRFPIRVELTNLNLEDFVKILTEPKNALTKQYTALLETEGITISFSDEAVHELASIAAEVNKNTENIGARRLHTILEKLLEDLSFEAPELSLEHLTITPEYVREKLGNIAKNRDLSQYIL</sequence>
<dbReference type="HAMAP" id="MF_00249">
    <property type="entry name" value="HslU"/>
    <property type="match status" value="1"/>
</dbReference>
<evidence type="ECO:0000259" key="7">
    <source>
        <dbReference type="SMART" id="SM00382"/>
    </source>
</evidence>
<dbReference type="NCBIfam" id="NF003544">
    <property type="entry name" value="PRK05201.1"/>
    <property type="match status" value="1"/>
</dbReference>
<dbReference type="GO" id="GO:0008233">
    <property type="term" value="F:peptidase activity"/>
    <property type="evidence" value="ECO:0007669"/>
    <property type="project" value="UniProtKB-KW"/>
</dbReference>
<dbReference type="Pfam" id="PF07724">
    <property type="entry name" value="AAA_2"/>
    <property type="match status" value="1"/>
</dbReference>
<dbReference type="Gene3D" id="3.40.50.300">
    <property type="entry name" value="P-loop containing nucleotide triphosphate hydrolases"/>
    <property type="match status" value="2"/>
</dbReference>
<dbReference type="Proteomes" id="UP000665561">
    <property type="component" value="Unassembled WGS sequence"/>
</dbReference>
<comment type="caution">
    <text evidence="9">The sequence shown here is derived from an EMBL/GenBank/DDBJ whole genome shotgun (WGS) entry which is preliminary data.</text>
</comment>
<dbReference type="PANTHER" id="PTHR48102:SF3">
    <property type="entry name" value="ATP-DEPENDENT PROTEASE ATPASE SUBUNIT HSLU"/>
    <property type="match status" value="1"/>
</dbReference>
<comment type="subcellular location">
    <subcellularLocation>
        <location evidence="5">Cytoplasm</location>
    </subcellularLocation>
</comment>
<dbReference type="PANTHER" id="PTHR48102">
    <property type="entry name" value="ATP-DEPENDENT CLP PROTEASE ATP-BINDING SUBUNIT CLPX-LIKE, MITOCHONDRIAL-RELATED"/>
    <property type="match status" value="1"/>
</dbReference>
<evidence type="ECO:0000256" key="4">
    <source>
        <dbReference type="ARBA" id="ARBA00023186"/>
    </source>
</evidence>
<evidence type="ECO:0000256" key="6">
    <source>
        <dbReference type="SAM" id="MobiDB-lite"/>
    </source>
</evidence>
<dbReference type="CDD" id="cd19498">
    <property type="entry name" value="RecA-like_HslU"/>
    <property type="match status" value="1"/>
</dbReference>
<comment type="function">
    <text evidence="5">ATPase subunit of a proteasome-like degradation complex; this subunit has chaperone activity. The binding of ATP and its subsequent hydrolysis by HslU are essential for unfolding of protein substrates subsequently hydrolyzed by HslV. HslU recognizes the N-terminal part of its protein substrates and unfolds these before they are guided to HslV for hydrolysis.</text>
</comment>